<evidence type="ECO:0000313" key="3">
    <source>
        <dbReference type="Proteomes" id="UP000008909"/>
    </source>
</evidence>
<evidence type="ECO:0000313" key="2">
    <source>
        <dbReference type="EMBL" id="GAA49819.1"/>
    </source>
</evidence>
<reference key="2">
    <citation type="submission" date="2011-10" db="EMBL/GenBank/DDBJ databases">
        <title>The genome and transcriptome sequence of Clonorchis sinensis provide insights into the carcinogenic liver fluke.</title>
        <authorList>
            <person name="Wang X."/>
            <person name="Huang Y."/>
            <person name="Chen W."/>
            <person name="Liu H."/>
            <person name="Guo L."/>
            <person name="Chen Y."/>
            <person name="Luo F."/>
            <person name="Zhou W."/>
            <person name="Sun J."/>
            <person name="Mao Q."/>
            <person name="Liang P."/>
            <person name="Zhou C."/>
            <person name="Tian Y."/>
            <person name="Men J."/>
            <person name="Lv X."/>
            <person name="Huang L."/>
            <person name="Zhou J."/>
            <person name="Hu Y."/>
            <person name="Li R."/>
            <person name="Zhang F."/>
            <person name="Lei H."/>
            <person name="Li X."/>
            <person name="Hu X."/>
            <person name="Liang C."/>
            <person name="Xu J."/>
            <person name="Wu Z."/>
            <person name="Yu X."/>
        </authorList>
    </citation>
    <scope>NUCLEOTIDE SEQUENCE</scope>
    <source>
        <strain>Henan</strain>
    </source>
</reference>
<dbReference type="EMBL" id="DF142988">
    <property type="protein sequence ID" value="GAA49819.1"/>
    <property type="molecule type" value="Genomic_DNA"/>
</dbReference>
<protein>
    <submittedName>
        <fullName evidence="2">Uncharacterized protein</fullName>
    </submittedName>
</protein>
<proteinExistence type="predicted"/>
<evidence type="ECO:0000256" key="1">
    <source>
        <dbReference type="SAM" id="MobiDB-lite"/>
    </source>
</evidence>
<sequence length="728" mass="81451">MACCQNRHFISRDCTTDSSSRRYIYVLHHPDCEGNCADQIKFCGPKHHVNSQSHLLHYKPEYIEHQCPKANSSCICNFTTRTDSDCDEYLHGPIQVNRDTNPRIIQRIDHQEIQPNLCRMGSAVACPCVRELFEHSAHRLVELVKYRDMSPSEGYWKIKNWHGNDVRKSFIQIWDIYGAETAVIAFEERDTQALESSLKTSSARFRGHTPGTSEPHTAGTIQTIIDQKAIEIRLLDPKFCVRKKLALVKSECSQKEPLASCTIHRLVFSPRTKSPKIKPRGIPPGPIFGIRQYQSFTDHSLSNFMLYSVIAVRDVSICGSPLILWHYSPHCTHLSPFEPSFAYINRGRVANTRRLHAPKCDAKGPNGCCKWAIVYVVIFICPFAQIDVYGEMESVSRLTIPILSSDAAELFGSHCFCVGSEARLSNRFRQVHSVAYQVDFHWRLARIPAESLVCDIRLQTRNLGDSSLFESALIGFGATAIVLAAVEIRLGQPGSIPALVLPSGGMAVRSLSQSRFFSTTQWPVALNGRSWEPSTGWYLRQAGNTAIASATIVPVGERHDPITAAGWRRTKSGRIPEGLQRPQHNPGRSPVQPSAQRTRNPLGGFMKVVAKGCSSLSRSRHQMKGPHELSDKRFVTSDDVRGVLVDSGMEVLSNGRFSGLPGSVDRDYPRSERDPDAKFALDQVAEGHSSRRKSDTDVNTFKLMIVLYLPNRSACFGQQGQRCEFATE</sequence>
<keyword evidence="3" id="KW-1185">Reference proteome</keyword>
<accession>G7YA35</accession>
<organism evidence="2 3">
    <name type="scientific">Clonorchis sinensis</name>
    <name type="common">Chinese liver fluke</name>
    <dbReference type="NCBI Taxonomy" id="79923"/>
    <lineage>
        <taxon>Eukaryota</taxon>
        <taxon>Metazoa</taxon>
        <taxon>Spiralia</taxon>
        <taxon>Lophotrochozoa</taxon>
        <taxon>Platyhelminthes</taxon>
        <taxon>Trematoda</taxon>
        <taxon>Digenea</taxon>
        <taxon>Opisthorchiida</taxon>
        <taxon>Opisthorchiata</taxon>
        <taxon>Opisthorchiidae</taxon>
        <taxon>Clonorchis</taxon>
    </lineage>
</organism>
<name>G7YA35_CLOSI</name>
<dbReference type="Proteomes" id="UP000008909">
    <property type="component" value="Unassembled WGS sequence"/>
</dbReference>
<feature type="region of interest" description="Disordered" evidence="1">
    <location>
        <begin position="197"/>
        <end position="216"/>
    </location>
</feature>
<reference evidence="2" key="1">
    <citation type="journal article" date="2011" name="Genome Biol.">
        <title>The draft genome of the carcinogenic human liver fluke Clonorchis sinensis.</title>
        <authorList>
            <person name="Wang X."/>
            <person name="Chen W."/>
            <person name="Huang Y."/>
            <person name="Sun J."/>
            <person name="Men J."/>
            <person name="Liu H."/>
            <person name="Luo F."/>
            <person name="Guo L."/>
            <person name="Lv X."/>
            <person name="Deng C."/>
            <person name="Zhou C."/>
            <person name="Fan Y."/>
            <person name="Li X."/>
            <person name="Huang L."/>
            <person name="Hu Y."/>
            <person name="Liang C."/>
            <person name="Hu X."/>
            <person name="Xu J."/>
            <person name="Yu X."/>
        </authorList>
    </citation>
    <scope>NUCLEOTIDE SEQUENCE [LARGE SCALE GENOMIC DNA]</scope>
    <source>
        <strain evidence="2">Henan</strain>
    </source>
</reference>
<gene>
    <name evidence="2" type="ORF">CLF_103640</name>
</gene>
<dbReference type="AlphaFoldDB" id="G7YA35"/>
<feature type="region of interest" description="Disordered" evidence="1">
    <location>
        <begin position="566"/>
        <end position="600"/>
    </location>
</feature>